<dbReference type="AlphaFoldDB" id="A0ABD4TVV4"/>
<evidence type="ECO:0000259" key="3">
    <source>
        <dbReference type="Pfam" id="PF00156"/>
    </source>
</evidence>
<dbReference type="Proteomes" id="UP001209486">
    <property type="component" value="Unassembled WGS sequence"/>
</dbReference>
<dbReference type="InterPro" id="IPR029057">
    <property type="entry name" value="PRTase-like"/>
</dbReference>
<keyword evidence="2" id="KW-0808">Transferase</keyword>
<evidence type="ECO:0000313" key="4">
    <source>
        <dbReference type="EMBL" id="MCU9969012.1"/>
    </source>
</evidence>
<evidence type="ECO:0000256" key="1">
    <source>
        <dbReference type="ARBA" id="ARBA00022676"/>
    </source>
</evidence>
<dbReference type="CDD" id="cd06223">
    <property type="entry name" value="PRTases_typeI"/>
    <property type="match status" value="1"/>
</dbReference>
<reference evidence="4 5" key="1">
    <citation type="submission" date="2019-08" db="EMBL/GenBank/DDBJ databases">
        <title>Comparison of rpoB and gyrB Sequences from Mobiluncus Species and Development of a Multiplex PCR Method for Clinical Detection of Mobiluncus curtisii and Mobiluncus mulieris.</title>
        <authorList>
            <person name="Yang L."/>
            <person name="Shen Y."/>
            <person name="Xu G."/>
            <person name="Shu L.-B."/>
            <person name="Hu J."/>
            <person name="Zhang R."/>
            <person name="Wang Y."/>
            <person name="Zhou H.-W."/>
            <person name="Zhang X."/>
        </authorList>
    </citation>
    <scope>NUCLEOTIDE SEQUENCE [LARGE SCALE GENOMIC DNA]</scope>
    <source>
        <strain evidence="4 5">M26</strain>
    </source>
</reference>
<feature type="domain" description="Phosphoribosyltransferase" evidence="3">
    <location>
        <begin position="28"/>
        <end position="180"/>
    </location>
</feature>
<gene>
    <name evidence="4" type="ORF">FYZ43_06285</name>
</gene>
<dbReference type="SUPFAM" id="SSF53271">
    <property type="entry name" value="PRTase-like"/>
    <property type="match status" value="1"/>
</dbReference>
<keyword evidence="1 4" id="KW-0328">Glycosyltransferase</keyword>
<proteinExistence type="predicted"/>
<dbReference type="EMBL" id="VSZY01000008">
    <property type="protein sequence ID" value="MCU9969012.1"/>
    <property type="molecule type" value="Genomic_DNA"/>
</dbReference>
<accession>A0ABD4TVV4</accession>
<name>A0ABD4TVV4_9ACTO</name>
<dbReference type="GO" id="GO:0016757">
    <property type="term" value="F:glycosyltransferase activity"/>
    <property type="evidence" value="ECO:0007669"/>
    <property type="project" value="UniProtKB-KW"/>
</dbReference>
<dbReference type="PANTHER" id="PTHR43363:SF1">
    <property type="entry name" value="HYPOXANTHINE-GUANINE PHOSPHORIBOSYLTRANSFERASE"/>
    <property type="match status" value="1"/>
</dbReference>
<protein>
    <submittedName>
        <fullName evidence="4">Phosphoribosyltransferase</fullName>
    </submittedName>
</protein>
<evidence type="ECO:0000256" key="2">
    <source>
        <dbReference type="ARBA" id="ARBA00022679"/>
    </source>
</evidence>
<dbReference type="InterPro" id="IPR000836">
    <property type="entry name" value="PRTase_dom"/>
</dbReference>
<dbReference type="Pfam" id="PF00156">
    <property type="entry name" value="Pribosyltran"/>
    <property type="match status" value="1"/>
</dbReference>
<organism evidence="4 5">
    <name type="scientific">Mobiluncus mulieris</name>
    <dbReference type="NCBI Taxonomy" id="2052"/>
    <lineage>
        <taxon>Bacteria</taxon>
        <taxon>Bacillati</taxon>
        <taxon>Actinomycetota</taxon>
        <taxon>Actinomycetes</taxon>
        <taxon>Actinomycetales</taxon>
        <taxon>Actinomycetaceae</taxon>
        <taxon>Mobiluncus</taxon>
    </lineage>
</organism>
<dbReference type="Gene3D" id="3.40.50.2020">
    <property type="match status" value="1"/>
</dbReference>
<evidence type="ECO:0000313" key="5">
    <source>
        <dbReference type="Proteomes" id="UP001209486"/>
    </source>
</evidence>
<comment type="caution">
    <text evidence="4">The sequence shown here is derived from an EMBL/GenBank/DDBJ whole genome shotgun (WGS) entry which is preliminary data.</text>
</comment>
<sequence length="186" mass="20402">MKPGFLDDGVKDVNRESANVQSERETLTWQGFGDGTRELTRDIVQSGWIPDLIIAVARGGLLPAGAISYALGVKTIGTMNVEFYTGVGQTLAEPRLLPPLMDVSSIDGKRVLVVDDVADSGRTLKMVMDVINLHGLSLDFGTTIPVEARCAVIYKKPRSVINPDYAWRSTDKWINFPWSTLPVIRA</sequence>
<dbReference type="PANTHER" id="PTHR43363">
    <property type="entry name" value="HYPOXANTHINE PHOSPHORIBOSYLTRANSFERASE"/>
    <property type="match status" value="1"/>
</dbReference>